<comment type="catalytic activity">
    <reaction evidence="1">
        <text>Endohydrolysis of (1-&gt;4)-alpha-D-glucosidic linkages in polysaccharides containing three or more (1-&gt;4)-alpha-linked D-glucose units.</text>
        <dbReference type="EC" id="3.2.1.1"/>
    </reaction>
</comment>
<evidence type="ECO:0000256" key="14">
    <source>
        <dbReference type="SAM" id="SignalP"/>
    </source>
</evidence>
<dbReference type="Pfam" id="PF02922">
    <property type="entry name" value="CBM_48"/>
    <property type="match status" value="1"/>
</dbReference>
<keyword evidence="4 14" id="KW-0732">Signal</keyword>
<dbReference type="Proteomes" id="UP001596004">
    <property type="component" value="Unassembled WGS sequence"/>
</dbReference>
<evidence type="ECO:0000256" key="8">
    <source>
        <dbReference type="ARBA" id="ARBA00023965"/>
    </source>
</evidence>
<evidence type="ECO:0000256" key="3">
    <source>
        <dbReference type="ARBA" id="ARBA00012595"/>
    </source>
</evidence>
<dbReference type="Gene3D" id="2.60.40.10">
    <property type="entry name" value="Immunoglobulins"/>
    <property type="match status" value="1"/>
</dbReference>
<evidence type="ECO:0000313" key="16">
    <source>
        <dbReference type="EMBL" id="MFC4529216.1"/>
    </source>
</evidence>
<evidence type="ECO:0000256" key="6">
    <source>
        <dbReference type="ARBA" id="ARBA00022837"/>
    </source>
</evidence>
<dbReference type="EMBL" id="JBHSFP010000001">
    <property type="protein sequence ID" value="MFC4529216.1"/>
    <property type="molecule type" value="Genomic_DNA"/>
</dbReference>
<dbReference type="PANTHER" id="PTHR43002">
    <property type="entry name" value="GLYCOGEN DEBRANCHING ENZYME"/>
    <property type="match status" value="1"/>
</dbReference>
<accession>A0ABV9C8P1</accession>
<dbReference type="Pfam" id="PF00128">
    <property type="entry name" value="Alpha-amylase"/>
    <property type="match status" value="1"/>
</dbReference>
<dbReference type="InterPro" id="IPR005323">
    <property type="entry name" value="CBM41_pullulanase"/>
</dbReference>
<evidence type="ECO:0000256" key="10">
    <source>
        <dbReference type="ARBA" id="ARBA00029618"/>
    </source>
</evidence>
<sequence>MLTAVLCAAPLAAVSPASASRAGAPSSGAPSSGAPAISLASGAQTISLNSGAPAISLTSGAQATSPASGAEVAARGSSPGAEGSKALVSPLSRTAEPSDGELARDAARTRLTRERFYFVMTDRFANGDAGNDKGGLTGDRLSTGFDPADKGFYQGGDLAGLLGRLDYIKKLGSTAIWLTPAFENRPVQGAGADASAGYHGYWITDFTSIDPHLGTNAQMKQLVREAHKRGMKVFFDIITNHTADVVDYKEKTYTYRSKGAYPYVDTSGRPFDDRDHAGGNTFPKVDAGSFPYTPVAAKGVKTPAWLNDPTMYHNRGDSTFSGGETDEYGDFSGLDDLWTERPEVVRGMTDIYQTWVRETGIDGFRIDTAKHVDMPFWKRFSPALHRYAAERGNDRFFMFGEVYSSDPATTSRYSTQGGMDATLDFPFQEAARSFGGGTADAARLTRLYAGDDFHTTADRDAASLPTFLGNHDMGRIGRFIAQDNPGASDGELLRRDLLTHELMYLTRGQPVVYYGDEQGFTGKGGDKDARQTMFASRTPSYLTDDLIGTTATHAQDNFVASHPLYQGLAALAKLRDAHPALADGAQVERLASGGLYAFSRIGAKEQVEYVVAVNNAETPASAAVPTYSAGMAFTRVYGEGPATATTSAGRALQVTVPALSAVVYRASARLAAPAAGPAVSIALPGAEIGGTAADGRVPVTATVPGDGFDQVTFAAKAGEGPWKVLGTDDAPTVSGGGRTFRVFHDLGGLAAGTKVAYKAVVKDSAGRFAAASATATVAAPPAPEEPGTVTRDWLVVHYQRSGYDGWGLHVWGDVEQPTEWGAPLPLNGEDSFGRFAWIKLKPGAASVGIIAHKGDEKDGGDRTVNPARTGEVWLAEGKPDVYGSRAAAQGYATVHYHRPDGAYDGWGLHLWGDALADGAGTDWASPRLPDGTDSYGAYWKVPLKDPAVPLNFIVHKGDAKDPGPDQSLTPAQRPDAYVNSGDTRIHPTRAAAENVAILHYRRPDGNYDGWGLHVWNGAAQPTEWAAPLQPTGTDGFGVYYRVPLAEGATSLSYIIHKGDDKDLPSDQSLDLSVTGHEAWRPAATEGYLLPQPPARGADADLSKAAAHWIDRDTVAWNVTPSSSLGYALAFSAKGDIAYDKGDLTGDIRLIRLSDGGGLTAAQKATWPHLASYAALKVDPRDADLVREALRGQVVAVERDAAGVLRTATGVQIPGVLDDLYAGAATAELGPVWPSSSASASQLSAGSASPTLSVWAPTARKVELALYRDASGGGRAVHRMRRDDATGVWSVRGLPTWKGSYYTFLVTVYAPAAGKVVTNEVTDPYSVSLAADSARSQLADLSDRSLQPRGWSTLRKPGAVPQEKASIYELHVRDFSASDATVPAAKRGTFAAFTGDSAGMKELRALAADGLTHVHLLPAFDIGSVPERRADRTEPSCDLAAMPADSERQQQCVAETAAKDSFNWGYDPVHYTVPEGSYSTDPDGSRRVEEFRSMVAGLSGAGLRVVMDVVYNHTFAAGQDPKSVLDRVVPGYYHRLLPDGTVATSTCCAGTATEHAMMGKLVVDSVVTWARQYKVDGFRFDLMGHHPKANILAVRAALDKLTLARDGVDGKSIILYGEGWNFGEVADGARFVQATQANMAGTGVGTFNDRLRDAVRGGGPFDADPRVQGFGSGLAGAPNGSPANGDAGQQKARLLHYQDLIKVGLSGNLRDYRFTASDGREVTGAQVDYNGSPAGYTAAPGEAVTYVDAHDNETLFDALAYKLPQPTPMDDRVRMQALSLASAILSQGTAFVHAGSERLRSKSLDRNSYDSGDWFNRLLWDCSAGNGFGAGLPPKADNESKWPYARPLLADPALKPGCAAIQAARARAGELLKIRSSSPAFSLGSLAEVQKRLSFPVGGGGETPGVITMHLDSSGVDPRWKSVTVVFNATPETQAQTVAALKGAQVALHPVQAASDDPVVRRSSFDPSTGTLTVPARTVAVFVRP</sequence>
<evidence type="ECO:0000313" key="17">
    <source>
        <dbReference type="Proteomes" id="UP001596004"/>
    </source>
</evidence>
<dbReference type="InterPro" id="IPR004193">
    <property type="entry name" value="Glyco_hydro_13_N"/>
</dbReference>
<dbReference type="EC" id="3.2.1.1" evidence="3"/>
<dbReference type="EC" id="3.2.1.41" evidence="9"/>
<comment type="caution">
    <text evidence="16">The sequence shown here is derived from an EMBL/GenBank/DDBJ whole genome shotgun (WGS) entry which is preliminary data.</text>
</comment>
<keyword evidence="6" id="KW-0106">Calcium</keyword>
<dbReference type="Gene3D" id="3.20.20.80">
    <property type="entry name" value="Glycosidases"/>
    <property type="match status" value="2"/>
</dbReference>
<dbReference type="NCBIfam" id="TIGR02103">
    <property type="entry name" value="pullul_strch"/>
    <property type="match status" value="1"/>
</dbReference>
<name>A0ABV9C8P1_9ACTN</name>
<dbReference type="SUPFAM" id="SSF49452">
    <property type="entry name" value="Starch-binding domain-like"/>
    <property type="match status" value="3"/>
</dbReference>
<dbReference type="CDD" id="cd11341">
    <property type="entry name" value="AmyAc_Pullulanase_LD-like"/>
    <property type="match status" value="1"/>
</dbReference>
<dbReference type="CDD" id="cd11339">
    <property type="entry name" value="AmyAc_bac_CMD_like_2"/>
    <property type="match status" value="1"/>
</dbReference>
<keyword evidence="5" id="KW-0378">Hydrolase</keyword>
<evidence type="ECO:0000256" key="13">
    <source>
        <dbReference type="SAM" id="MobiDB-lite"/>
    </source>
</evidence>
<dbReference type="Gene3D" id="2.60.40.1110">
    <property type="match status" value="3"/>
</dbReference>
<dbReference type="SUPFAM" id="SSF81296">
    <property type="entry name" value="E set domains"/>
    <property type="match status" value="2"/>
</dbReference>
<keyword evidence="17" id="KW-1185">Reference proteome</keyword>
<evidence type="ECO:0000256" key="11">
    <source>
        <dbReference type="ARBA" id="ARBA00030238"/>
    </source>
</evidence>
<evidence type="ECO:0000256" key="2">
    <source>
        <dbReference type="ARBA" id="ARBA00008061"/>
    </source>
</evidence>
<proteinExistence type="inferred from homology"/>
<feature type="region of interest" description="Disordered" evidence="13">
    <location>
        <begin position="68"/>
        <end position="106"/>
    </location>
</feature>
<dbReference type="InterPro" id="IPR006047">
    <property type="entry name" value="GH13_cat_dom"/>
</dbReference>
<comment type="catalytic activity">
    <reaction evidence="8">
        <text>Hydrolysis of (1-&gt;6)-alpha-D-glucosidic linkages in pullulan, amylopectin and glycogen, and in the alpha- and beta-limit dextrins of amylopectin and glycogen.</text>
        <dbReference type="EC" id="3.2.1.41"/>
    </reaction>
</comment>
<feature type="domain" description="Glycosyl hydrolase family 13 catalytic" evidence="15">
    <location>
        <begin position="118"/>
        <end position="575"/>
    </location>
</feature>
<evidence type="ECO:0000256" key="4">
    <source>
        <dbReference type="ARBA" id="ARBA00022729"/>
    </source>
</evidence>
<dbReference type="InterPro" id="IPR013784">
    <property type="entry name" value="Carb-bd-like_fold"/>
</dbReference>
<dbReference type="CDD" id="cd02860">
    <property type="entry name" value="E_set_Pullulanase"/>
    <property type="match status" value="1"/>
</dbReference>
<dbReference type="SMART" id="SM00642">
    <property type="entry name" value="Aamy"/>
    <property type="match status" value="1"/>
</dbReference>
<feature type="region of interest" description="Disordered" evidence="13">
    <location>
        <begin position="956"/>
        <end position="981"/>
    </location>
</feature>
<evidence type="ECO:0000256" key="1">
    <source>
        <dbReference type="ARBA" id="ARBA00000548"/>
    </source>
</evidence>
<dbReference type="Pfam" id="PF03714">
    <property type="entry name" value="PUD"/>
    <property type="match status" value="3"/>
</dbReference>
<evidence type="ECO:0000259" key="15">
    <source>
        <dbReference type="SMART" id="SM00642"/>
    </source>
</evidence>
<dbReference type="SUPFAM" id="SSF51445">
    <property type="entry name" value="(Trans)glycosidases"/>
    <property type="match status" value="2"/>
</dbReference>
<dbReference type="InterPro" id="IPR017853">
    <property type="entry name" value="GH"/>
</dbReference>
<protein>
    <recommendedName>
        <fullName evidence="11">1,4-alpha-D-glucan glucanohydrolase</fullName>
        <ecNumber evidence="3">3.2.1.1</ecNumber>
        <ecNumber evidence="9">3.2.1.41</ecNumber>
    </recommendedName>
    <alternativeName>
        <fullName evidence="10">Alpha-dextrin endo-1,6-alpha-glucosidase</fullName>
    </alternativeName>
    <alternativeName>
        <fullName evidence="12">Pullulan 6-glucanohydrolase</fullName>
    </alternativeName>
</protein>
<feature type="signal peptide" evidence="14">
    <location>
        <begin position="1"/>
        <end position="19"/>
    </location>
</feature>
<evidence type="ECO:0000256" key="12">
    <source>
        <dbReference type="ARBA" id="ARBA00031076"/>
    </source>
</evidence>
<keyword evidence="7" id="KW-0326">Glycosidase</keyword>
<dbReference type="InterPro" id="IPR011839">
    <property type="entry name" value="Pullul_strch"/>
</dbReference>
<dbReference type="Gene3D" id="2.60.40.1180">
    <property type="entry name" value="Golgi alpha-mannosidase II"/>
    <property type="match status" value="2"/>
</dbReference>
<evidence type="ECO:0000256" key="7">
    <source>
        <dbReference type="ARBA" id="ARBA00023295"/>
    </source>
</evidence>
<dbReference type="InterPro" id="IPR014756">
    <property type="entry name" value="Ig_E-set"/>
</dbReference>
<dbReference type="InterPro" id="IPR013780">
    <property type="entry name" value="Glyco_hydro_b"/>
</dbReference>
<dbReference type="Pfam" id="PF11852">
    <property type="entry name" value="Pullul_strch_C"/>
    <property type="match status" value="1"/>
</dbReference>
<dbReference type="Pfam" id="PF17967">
    <property type="entry name" value="Pullulanase_N2"/>
    <property type="match status" value="1"/>
</dbReference>
<feature type="chain" id="PRO_5045691995" description="1,4-alpha-D-glucan glucanohydrolase" evidence="14">
    <location>
        <begin position="20"/>
        <end position="1984"/>
    </location>
</feature>
<organism evidence="16 17">
    <name type="scientific">Sphaerisporangium dianthi</name>
    <dbReference type="NCBI Taxonomy" id="1436120"/>
    <lineage>
        <taxon>Bacteria</taxon>
        <taxon>Bacillati</taxon>
        <taxon>Actinomycetota</taxon>
        <taxon>Actinomycetes</taxon>
        <taxon>Streptosporangiales</taxon>
        <taxon>Streptosporangiaceae</taxon>
        <taxon>Sphaerisporangium</taxon>
    </lineage>
</organism>
<dbReference type="InterPro" id="IPR024561">
    <property type="entry name" value="Pullul_strch_C"/>
</dbReference>
<evidence type="ECO:0000256" key="5">
    <source>
        <dbReference type="ARBA" id="ARBA00022801"/>
    </source>
</evidence>
<dbReference type="RefSeq" id="WP_380835576.1">
    <property type="nucleotide sequence ID" value="NZ_JBHSFP010000001.1"/>
</dbReference>
<dbReference type="InterPro" id="IPR040671">
    <property type="entry name" value="Pullulanase_N2"/>
</dbReference>
<reference evidence="17" key="1">
    <citation type="journal article" date="2019" name="Int. J. Syst. Evol. Microbiol.">
        <title>The Global Catalogue of Microorganisms (GCM) 10K type strain sequencing project: providing services to taxonomists for standard genome sequencing and annotation.</title>
        <authorList>
            <consortium name="The Broad Institute Genomics Platform"/>
            <consortium name="The Broad Institute Genome Sequencing Center for Infectious Disease"/>
            <person name="Wu L."/>
            <person name="Ma J."/>
        </authorList>
    </citation>
    <scope>NUCLEOTIDE SEQUENCE [LARGE SCALE GENOMIC DNA]</scope>
    <source>
        <strain evidence="17">CGMCC 4.7132</strain>
    </source>
</reference>
<gene>
    <name evidence="16" type="primary">pulA</name>
    <name evidence="16" type="ORF">ACFO60_00455</name>
</gene>
<dbReference type="InterPro" id="IPR013783">
    <property type="entry name" value="Ig-like_fold"/>
</dbReference>
<dbReference type="SUPFAM" id="SSF51011">
    <property type="entry name" value="Glycosyl hydrolase domain"/>
    <property type="match status" value="1"/>
</dbReference>
<evidence type="ECO:0000256" key="9">
    <source>
        <dbReference type="ARBA" id="ARBA00024062"/>
    </source>
</evidence>
<comment type="similarity">
    <text evidence="2">Belongs to the glycosyl hydrolase 13 family.</text>
</comment>
<dbReference type="CDD" id="cd10315">
    <property type="entry name" value="CBM41_pullulanase"/>
    <property type="match status" value="3"/>
</dbReference>
<dbReference type="Gene3D" id="2.60.40.1130">
    <property type="entry name" value="Rab geranylgeranyltransferase alpha-subunit, insert domain"/>
    <property type="match status" value="1"/>
</dbReference>